<dbReference type="SUPFAM" id="SSF48264">
    <property type="entry name" value="Cytochrome P450"/>
    <property type="match status" value="1"/>
</dbReference>
<dbReference type="InterPro" id="IPR036396">
    <property type="entry name" value="Cyt_P450_sf"/>
</dbReference>
<sequence>MIHSLLAVIAGLIAHHGFFINGEWHMRGVQIISTHVAMASALLGILSRTNGTWGGSLHGLITMAIWYFTALFTSMTIYRLFFHATSSFPGPKLAAVTKLWHILHVRDSRNYLLMQKLHSKYGKFVRTGPNEISIFHPGALHSLDGWNNENTKDVWYDVLQPRQSAIFVRDEFAHKGMHKTWTKSLSTKAMDSLRPRLAEQAHSLTRCIASYGTEPIDVREVMSWFSFDAMGEAVFGEDFGLLNSRVAHPEFHNRELFLGLLGPTADAIWITRLAFSLLRFYGGAKGWFGMVSFCDKRMKSRLENGPKDGKTDIASWFIDDYKDLQGKVDSKTLDNHLNGTALTAVVAGSGTTRASLIATCWYLSKYPEHADKIRTEIQGVDIHDANSLALLPHLNGTISEVLRLVPPQLTGGSRISGPNGLLLDGTFIPPFTKITAPKYVVQRLPSAFEFPHEFIPERWYSRPELVHDRRAFGPFSFGTFAYPWYILFLRFDQKQTVPAVINHAMWRKPRVDLIIKPGNRQCVGKVLAWAELRLVTASLLQHYSIRFAPGYDPDLMWRDMQDQVAAQPGPVFCIFEPRK</sequence>
<dbReference type="Gene3D" id="1.10.630.10">
    <property type="entry name" value="Cytochrome P450"/>
    <property type="match status" value="1"/>
</dbReference>
<evidence type="ECO:0000313" key="14">
    <source>
        <dbReference type="Proteomes" id="UP001320420"/>
    </source>
</evidence>
<feature type="transmembrane region" description="Helical" evidence="12">
    <location>
        <begin position="59"/>
        <end position="81"/>
    </location>
</feature>
<dbReference type="PRINTS" id="PR00463">
    <property type="entry name" value="EP450I"/>
</dbReference>
<reference evidence="13 14" key="1">
    <citation type="submission" date="2024-02" db="EMBL/GenBank/DDBJ databases">
        <title>De novo assembly and annotation of 12 fungi associated with fruit tree decline syndrome in Ontario, Canada.</title>
        <authorList>
            <person name="Sulman M."/>
            <person name="Ellouze W."/>
            <person name="Ilyukhin E."/>
        </authorList>
    </citation>
    <scope>NUCLEOTIDE SEQUENCE [LARGE SCALE GENOMIC DNA]</scope>
    <source>
        <strain evidence="13 14">M11/M66-122</strain>
    </source>
</reference>
<organism evidence="13 14">
    <name type="scientific">Diatrype stigma</name>
    <dbReference type="NCBI Taxonomy" id="117547"/>
    <lineage>
        <taxon>Eukaryota</taxon>
        <taxon>Fungi</taxon>
        <taxon>Dikarya</taxon>
        <taxon>Ascomycota</taxon>
        <taxon>Pezizomycotina</taxon>
        <taxon>Sordariomycetes</taxon>
        <taxon>Xylariomycetidae</taxon>
        <taxon>Xylariales</taxon>
        <taxon>Diatrypaceae</taxon>
        <taxon>Diatrype</taxon>
    </lineage>
</organism>
<keyword evidence="11 12" id="KW-0472">Membrane</keyword>
<evidence type="ECO:0000256" key="3">
    <source>
        <dbReference type="ARBA" id="ARBA00010617"/>
    </source>
</evidence>
<accession>A0AAN9UTN7</accession>
<comment type="cofactor">
    <cofactor evidence="1">
        <name>heme</name>
        <dbReference type="ChEBI" id="CHEBI:30413"/>
    </cofactor>
</comment>
<dbReference type="InterPro" id="IPR002401">
    <property type="entry name" value="Cyt_P450_E_grp-I"/>
</dbReference>
<feature type="transmembrane region" description="Helical" evidence="12">
    <location>
        <begin position="29"/>
        <end position="47"/>
    </location>
</feature>
<evidence type="ECO:0000256" key="6">
    <source>
        <dbReference type="ARBA" id="ARBA00022723"/>
    </source>
</evidence>
<evidence type="ECO:0000256" key="11">
    <source>
        <dbReference type="ARBA" id="ARBA00023136"/>
    </source>
</evidence>
<comment type="similarity">
    <text evidence="3">Belongs to the cytochrome P450 family.</text>
</comment>
<evidence type="ECO:0008006" key="15">
    <source>
        <dbReference type="Google" id="ProtNLM"/>
    </source>
</evidence>
<evidence type="ECO:0000256" key="7">
    <source>
        <dbReference type="ARBA" id="ARBA00022989"/>
    </source>
</evidence>
<gene>
    <name evidence="13" type="ORF">SLS62_004929</name>
</gene>
<dbReference type="GO" id="GO:0016020">
    <property type="term" value="C:membrane"/>
    <property type="evidence" value="ECO:0007669"/>
    <property type="project" value="UniProtKB-SubCell"/>
</dbReference>
<dbReference type="Proteomes" id="UP001320420">
    <property type="component" value="Unassembled WGS sequence"/>
</dbReference>
<evidence type="ECO:0000256" key="9">
    <source>
        <dbReference type="ARBA" id="ARBA00023004"/>
    </source>
</evidence>
<evidence type="ECO:0000256" key="2">
    <source>
        <dbReference type="ARBA" id="ARBA00004370"/>
    </source>
</evidence>
<keyword evidence="9" id="KW-0408">Iron</keyword>
<name>A0AAN9UTN7_9PEZI</name>
<dbReference type="Pfam" id="PF00067">
    <property type="entry name" value="p450"/>
    <property type="match status" value="1"/>
</dbReference>
<dbReference type="GO" id="GO:0016705">
    <property type="term" value="F:oxidoreductase activity, acting on paired donors, with incorporation or reduction of molecular oxygen"/>
    <property type="evidence" value="ECO:0007669"/>
    <property type="project" value="InterPro"/>
</dbReference>
<evidence type="ECO:0000256" key="12">
    <source>
        <dbReference type="SAM" id="Phobius"/>
    </source>
</evidence>
<evidence type="ECO:0000256" key="4">
    <source>
        <dbReference type="ARBA" id="ARBA00022617"/>
    </source>
</evidence>
<protein>
    <recommendedName>
        <fullName evidence="15">Cytochrome P450</fullName>
    </recommendedName>
</protein>
<evidence type="ECO:0000313" key="13">
    <source>
        <dbReference type="EMBL" id="KAK7753196.1"/>
    </source>
</evidence>
<dbReference type="InterPro" id="IPR001128">
    <property type="entry name" value="Cyt_P450"/>
</dbReference>
<dbReference type="AlphaFoldDB" id="A0AAN9UTN7"/>
<keyword evidence="7 12" id="KW-1133">Transmembrane helix</keyword>
<keyword evidence="5 12" id="KW-0812">Transmembrane</keyword>
<keyword evidence="8" id="KW-0560">Oxidoreductase</keyword>
<comment type="subcellular location">
    <subcellularLocation>
        <location evidence="2">Membrane</location>
    </subcellularLocation>
</comment>
<dbReference type="GO" id="GO:0005506">
    <property type="term" value="F:iron ion binding"/>
    <property type="evidence" value="ECO:0007669"/>
    <property type="project" value="InterPro"/>
</dbReference>
<dbReference type="GO" id="GO:0020037">
    <property type="term" value="F:heme binding"/>
    <property type="evidence" value="ECO:0007669"/>
    <property type="project" value="InterPro"/>
</dbReference>
<keyword evidence="4" id="KW-0349">Heme</keyword>
<comment type="caution">
    <text evidence="13">The sequence shown here is derived from an EMBL/GenBank/DDBJ whole genome shotgun (WGS) entry which is preliminary data.</text>
</comment>
<keyword evidence="14" id="KW-1185">Reference proteome</keyword>
<evidence type="ECO:0000256" key="1">
    <source>
        <dbReference type="ARBA" id="ARBA00001971"/>
    </source>
</evidence>
<evidence type="ECO:0000256" key="10">
    <source>
        <dbReference type="ARBA" id="ARBA00023033"/>
    </source>
</evidence>
<dbReference type="EMBL" id="JAKJXP020000031">
    <property type="protein sequence ID" value="KAK7753196.1"/>
    <property type="molecule type" value="Genomic_DNA"/>
</dbReference>
<dbReference type="PANTHER" id="PTHR24305:SF112">
    <property type="entry name" value="L-ORNITHINE-N5-MONOOXYGENASE (EUROFUNG)"/>
    <property type="match status" value="1"/>
</dbReference>
<proteinExistence type="inferred from homology"/>
<dbReference type="PANTHER" id="PTHR24305">
    <property type="entry name" value="CYTOCHROME P450"/>
    <property type="match status" value="1"/>
</dbReference>
<evidence type="ECO:0000256" key="8">
    <source>
        <dbReference type="ARBA" id="ARBA00023002"/>
    </source>
</evidence>
<dbReference type="GO" id="GO:0004497">
    <property type="term" value="F:monooxygenase activity"/>
    <property type="evidence" value="ECO:0007669"/>
    <property type="project" value="UniProtKB-KW"/>
</dbReference>
<keyword evidence="6" id="KW-0479">Metal-binding</keyword>
<evidence type="ECO:0000256" key="5">
    <source>
        <dbReference type="ARBA" id="ARBA00022692"/>
    </source>
</evidence>
<keyword evidence="10" id="KW-0503">Monooxygenase</keyword>
<dbReference type="InterPro" id="IPR050121">
    <property type="entry name" value="Cytochrome_P450_monoxygenase"/>
</dbReference>